<dbReference type="EMBL" id="JANVFO010000006">
    <property type="protein sequence ID" value="KAJ3736011.1"/>
    <property type="molecule type" value="Genomic_DNA"/>
</dbReference>
<accession>A0AA38JUT9</accession>
<evidence type="ECO:0000313" key="2">
    <source>
        <dbReference type="Proteomes" id="UP001176059"/>
    </source>
</evidence>
<comment type="caution">
    <text evidence="1">The sequence shown here is derived from an EMBL/GenBank/DDBJ whole genome shotgun (WGS) entry which is preliminary data.</text>
</comment>
<proteinExistence type="predicted"/>
<protein>
    <submittedName>
        <fullName evidence="1">Uncharacterized protein</fullName>
    </submittedName>
</protein>
<evidence type="ECO:0000313" key="1">
    <source>
        <dbReference type="EMBL" id="KAJ3736011.1"/>
    </source>
</evidence>
<reference evidence="1" key="1">
    <citation type="submission" date="2022-08" db="EMBL/GenBank/DDBJ databases">
        <authorList>
            <consortium name="DOE Joint Genome Institute"/>
            <person name="Min B."/>
            <person name="Sierra-Patev S."/>
            <person name="Naranjo-Ortiz M."/>
            <person name="Looney B."/>
            <person name="Konkel Z."/>
            <person name="Slot J.C."/>
            <person name="Sakamoto Y."/>
            <person name="Steenwyk J.L."/>
            <person name="Rokas A."/>
            <person name="Carro J."/>
            <person name="Camarero S."/>
            <person name="Ferreira P."/>
            <person name="Molpeceres G."/>
            <person name="Ruiz-duenas F.J."/>
            <person name="Serrano A."/>
            <person name="Henrissat B."/>
            <person name="Drula E."/>
            <person name="Hughes K.W."/>
            <person name="Mata J.L."/>
            <person name="Ishikawa N.K."/>
            <person name="Vargas-Isla R."/>
            <person name="Ushijima S."/>
            <person name="Smith C.A."/>
            <person name="Ahrendt S."/>
            <person name="Andreopoulos W."/>
            <person name="He G."/>
            <person name="LaButti K."/>
            <person name="Lipzen A."/>
            <person name="Ng V."/>
            <person name="Riley R."/>
            <person name="Sandor L."/>
            <person name="Barry K."/>
            <person name="Martinez A.T."/>
            <person name="Xiao Y."/>
            <person name="Gibbons J.G."/>
            <person name="Terashima K."/>
            <person name="Hibbett D.S."/>
            <person name="Grigoriev I.V."/>
        </authorList>
    </citation>
    <scope>NUCLEOTIDE SEQUENCE</scope>
    <source>
        <strain evidence="1">ET3784</strain>
    </source>
</reference>
<reference evidence="1" key="2">
    <citation type="journal article" date="2023" name="Proc. Natl. Acad. Sci. U.S.A.">
        <title>A global phylogenomic analysis of the shiitake genus Lentinula.</title>
        <authorList>
            <person name="Sierra-Patev S."/>
            <person name="Min B."/>
            <person name="Naranjo-Ortiz M."/>
            <person name="Looney B."/>
            <person name="Konkel Z."/>
            <person name="Slot J.C."/>
            <person name="Sakamoto Y."/>
            <person name="Steenwyk J.L."/>
            <person name="Rokas A."/>
            <person name="Carro J."/>
            <person name="Camarero S."/>
            <person name="Ferreira P."/>
            <person name="Molpeceres G."/>
            <person name="Ruiz-Duenas F.J."/>
            <person name="Serrano A."/>
            <person name="Henrissat B."/>
            <person name="Drula E."/>
            <person name="Hughes K.W."/>
            <person name="Mata J.L."/>
            <person name="Ishikawa N.K."/>
            <person name="Vargas-Isla R."/>
            <person name="Ushijima S."/>
            <person name="Smith C.A."/>
            <person name="Donoghue J."/>
            <person name="Ahrendt S."/>
            <person name="Andreopoulos W."/>
            <person name="He G."/>
            <person name="LaButti K."/>
            <person name="Lipzen A."/>
            <person name="Ng V."/>
            <person name="Riley R."/>
            <person name="Sandor L."/>
            <person name="Barry K."/>
            <person name="Martinez A.T."/>
            <person name="Xiao Y."/>
            <person name="Gibbons J.G."/>
            <person name="Terashima K."/>
            <person name="Grigoriev I.V."/>
            <person name="Hibbett D."/>
        </authorList>
    </citation>
    <scope>NUCLEOTIDE SEQUENCE</scope>
    <source>
        <strain evidence="1">ET3784</strain>
    </source>
</reference>
<sequence>MAGHSLKIERFPIVGDSLPAGVRDNLSLKSPWRNTVSTGTHSVSTPSAKVNEIAASRLKRLYFAEGFIDRLVMYLDETLTIQGLPNPFRVSSCPGTGQLPPTQQWDEARYQIFDLLNLLIKVKALNTVSQTPNISTSTGSIRQFFCDSKGNAIPPNNTGTSIFTPCWARSASAHLRPIYGAGRNSGPNPGAADFSIILNPGLADQLGCAEIKSHWSYSTRSLMKIYQGGPEILDQQSMFLATPNTRVTANALLQQLTGQLFAQGCDIGFCTNLDTAFFYLVYKGENAQGVIEKSLQQKNSLHGKKSVTRGLEGILPHNGSVDPLDIVMCRLGLKAVGQAKPGQARP</sequence>
<dbReference type="AlphaFoldDB" id="A0AA38JUT9"/>
<keyword evidence="2" id="KW-1185">Reference proteome</keyword>
<organism evidence="1 2">
    <name type="scientific">Lentinula guzmanii</name>
    <dbReference type="NCBI Taxonomy" id="2804957"/>
    <lineage>
        <taxon>Eukaryota</taxon>
        <taxon>Fungi</taxon>
        <taxon>Dikarya</taxon>
        <taxon>Basidiomycota</taxon>
        <taxon>Agaricomycotina</taxon>
        <taxon>Agaricomycetes</taxon>
        <taxon>Agaricomycetidae</taxon>
        <taxon>Agaricales</taxon>
        <taxon>Marasmiineae</taxon>
        <taxon>Omphalotaceae</taxon>
        <taxon>Lentinula</taxon>
    </lineage>
</organism>
<dbReference type="Proteomes" id="UP001176059">
    <property type="component" value="Unassembled WGS sequence"/>
</dbReference>
<gene>
    <name evidence="1" type="ORF">DFJ43DRAFT_1203584</name>
</gene>
<name>A0AA38JUT9_9AGAR</name>